<dbReference type="RefSeq" id="WP_136425503.1">
    <property type="nucleotide sequence ID" value="NZ_OZ241748.1"/>
</dbReference>
<dbReference type="Proteomes" id="UP000307380">
    <property type="component" value="Unassembled WGS sequence"/>
</dbReference>
<organism evidence="1 2">
    <name type="scientific">Orlajensenia flava</name>
    <dbReference type="NCBI Taxonomy" id="2565934"/>
    <lineage>
        <taxon>Bacteria</taxon>
        <taxon>Bacillati</taxon>
        <taxon>Actinomycetota</taxon>
        <taxon>Actinomycetes</taxon>
        <taxon>Micrococcales</taxon>
        <taxon>Microbacteriaceae</taxon>
        <taxon>Orlajensenia</taxon>
    </lineage>
</organism>
<evidence type="ECO:0000313" key="1">
    <source>
        <dbReference type="EMBL" id="THG29114.1"/>
    </source>
</evidence>
<sequence>MDQIEVGYVSYTLTAERIAQVGADFDVEGADDAILAALNDQVGPAVVVHRNGKVFADADAADRARGIDWSELLRAIDIDQVLADHPTKR</sequence>
<dbReference type="OrthoDB" id="5006876at2"/>
<accession>A0A4S4FHA2</accession>
<dbReference type="EMBL" id="SSSN01000015">
    <property type="protein sequence ID" value="THG29114.1"/>
    <property type="molecule type" value="Genomic_DNA"/>
</dbReference>
<gene>
    <name evidence="1" type="ORF">E6C70_15995</name>
</gene>
<dbReference type="AlphaFoldDB" id="A0A4S4FHA2"/>
<keyword evidence="2" id="KW-1185">Reference proteome</keyword>
<proteinExistence type="predicted"/>
<name>A0A4S4FHA2_9MICO</name>
<comment type="caution">
    <text evidence="1">The sequence shown here is derived from an EMBL/GenBank/DDBJ whole genome shotgun (WGS) entry which is preliminary data.</text>
</comment>
<evidence type="ECO:0000313" key="2">
    <source>
        <dbReference type="Proteomes" id="UP000307380"/>
    </source>
</evidence>
<protein>
    <submittedName>
        <fullName evidence="1">Uncharacterized protein</fullName>
    </submittedName>
</protein>
<reference evidence="1 2" key="1">
    <citation type="submission" date="2019-04" db="EMBL/GenBank/DDBJ databases">
        <authorList>
            <person name="Jiang L."/>
        </authorList>
    </citation>
    <scope>NUCLEOTIDE SEQUENCE [LARGE SCALE GENOMIC DNA]</scope>
    <source>
        <strain evidence="1 2">YIM 131861</strain>
    </source>
</reference>